<reference evidence="4" key="1">
    <citation type="journal article" date="2010" name="Neurogenetics">
        <title>Novel SPG11 mutations in Asian kindreds and disruption of spatacsin function in the zebrafish.</title>
        <authorList>
            <person name="Southgate L."/>
            <person name="Dafou D."/>
            <person name="Hoyle J."/>
            <person name="Li N."/>
            <person name="Kinning E."/>
            <person name="Critchley P."/>
            <person name="Nemeth A.H."/>
            <person name="Talbot K."/>
            <person name="Bindu P.S."/>
            <person name="Sinha S."/>
            <person name="Taly A.B."/>
            <person name="Raghavendra S."/>
            <person name="Muller F."/>
            <person name="Maher E.R."/>
            <person name="Trembath R.C."/>
        </authorList>
    </citation>
    <scope>NUCLEOTIDE SEQUENCE</scope>
</reference>
<reference evidence="4" key="8">
    <citation type="submission" date="2025-04" db="UniProtKB">
        <authorList>
            <consortium name="RefSeq"/>
        </authorList>
    </citation>
    <scope>IDENTIFICATION</scope>
</reference>
<dbReference type="AGR" id="ZFIN:ZDB-GENE-101017-1"/>
<dbReference type="InterPro" id="IPR028107">
    <property type="entry name" value="Spatacsin_C_dom"/>
</dbReference>
<dbReference type="GO" id="GO:0007399">
    <property type="term" value="P:nervous system development"/>
    <property type="evidence" value="ECO:0000315"/>
    <property type="project" value="ZFIN"/>
</dbReference>
<feature type="domain" description="Spatacsin C-terminal" evidence="1">
    <location>
        <begin position="915"/>
        <end position="1190"/>
    </location>
</feature>
<dbReference type="GeneID" id="793551"/>
<protein>
    <submittedName>
        <fullName evidence="4">Spatacsin isoform 2</fullName>
    </submittedName>
    <submittedName>
        <fullName evidence="2">Spatacsin variant 2</fullName>
    </submittedName>
</protein>
<organism evidence="2">
    <name type="scientific">Danio rerio</name>
    <name type="common">Zebrafish</name>
    <name type="synonym">Brachydanio rerio</name>
    <dbReference type="NCBI Taxonomy" id="7955"/>
    <lineage>
        <taxon>Eukaryota</taxon>
        <taxon>Metazoa</taxon>
        <taxon>Chordata</taxon>
        <taxon>Craniata</taxon>
        <taxon>Vertebrata</taxon>
        <taxon>Euteleostomi</taxon>
        <taxon>Actinopterygii</taxon>
        <taxon>Neopterygii</taxon>
        <taxon>Teleostei</taxon>
        <taxon>Ostariophysi</taxon>
        <taxon>Cypriniformes</taxon>
        <taxon>Danionidae</taxon>
        <taxon>Danioninae</taxon>
        <taxon>Danio</taxon>
    </lineage>
</organism>
<accession>D4HMK9</accession>
<dbReference type="GO" id="GO:0036269">
    <property type="term" value="P:swimming behavior"/>
    <property type="evidence" value="ECO:0000315"/>
    <property type="project" value="ZFIN"/>
</dbReference>
<dbReference type="PANTHER" id="PTHR13650">
    <property type="entry name" value="SPATACSIN"/>
    <property type="match status" value="1"/>
</dbReference>
<dbReference type="OrthoDB" id="2018754at2759"/>
<dbReference type="InterPro" id="IPR028103">
    <property type="entry name" value="Spatacsin"/>
</dbReference>
<reference evidence="2" key="2">
    <citation type="journal article" date="2010" name="Neurogenetics">
        <title>Novel SPG11 mutations in Asian kindreds and disruption of spatacsin function in the zebrafish.</title>
        <authorList>
            <person name="Southgate L."/>
            <person name="Dafou D."/>
            <person name="Hoyle J."/>
            <person name="Li N."/>
            <person name="Kinning E."/>
            <person name="Critchley P."/>
            <person name="Nemeth A.H."/>
            <person name="Talbot K."/>
            <person name="Bindu P.S."/>
            <person name="Sinha S."/>
            <person name="Taly A.B."/>
            <person name="Raghavendra S."/>
            <person name="Muller F."/>
            <person name="Maher E.R."/>
            <person name="Trembath R.C."/>
        </authorList>
    </citation>
    <scope>NUCLEOTIDE SEQUENCE</scope>
</reference>
<dbReference type="AlphaFoldDB" id="D4HMK9"/>
<evidence type="ECO:0000313" key="4">
    <source>
        <dbReference type="RefSeq" id="NP_001167606.1"/>
    </source>
</evidence>
<evidence type="ECO:0000259" key="1">
    <source>
        <dbReference type="Pfam" id="PF14649"/>
    </source>
</evidence>
<reference evidence="4" key="7">
    <citation type="journal article" date="2018" name="Gene Expr. Patterns">
        <title>ALS-associated genes display CNS expression in the developing zebrafish.</title>
        <authorList>
            <person name="Laboissonniere L.A."/>
            <person name="Smith C.L."/>
            <person name="Mesenbrink J."/>
            <person name="Chowdhury R."/>
            <person name="Burney A."/>
            <person name="Lang M."/>
            <person name="Sierra M."/>
            <person name="Stark A."/>
            <person name="Maldonado-Casalduc G."/>
            <person name="Muller M."/>
            <person name="Trimarchi J.M."/>
        </authorList>
    </citation>
    <scope>NUCLEOTIDE SEQUENCE</scope>
</reference>
<evidence type="ECO:0000313" key="3">
    <source>
        <dbReference type="Proteomes" id="UP000000437"/>
    </source>
</evidence>
<dbReference type="RefSeq" id="NP_001167606.1">
    <property type="nucleotide sequence ID" value="NM_001174135.1"/>
</dbReference>
<dbReference type="EMBL" id="FJ217178">
    <property type="protein sequence ID" value="ACO48451.1"/>
    <property type="molecule type" value="mRNA"/>
</dbReference>
<dbReference type="GO" id="GO:0001966">
    <property type="term" value="P:thigmotaxis"/>
    <property type="evidence" value="ECO:0000315"/>
    <property type="project" value="ZFIN"/>
</dbReference>
<dbReference type="PANTHER" id="PTHR13650:SF0">
    <property type="entry name" value="SPATACSIN"/>
    <property type="match status" value="1"/>
</dbReference>
<dbReference type="KEGG" id="dre:793551"/>
<dbReference type="Pfam" id="PF14649">
    <property type="entry name" value="Spatacsin_C"/>
    <property type="match status" value="1"/>
</dbReference>
<sequence>MLEALSRSDAGAQAVLEVDLLADGELCVGLKDWRRVKLSAGPSLLCCVNAQGETSLRNISDSRRAEHTLQHTCVDFLWEDVSVSSGARVKPKLLLLDSEFSLHMYDVDQDDQPTLVCETSSNTLLQIIKHTHADMCAVASVRLLCFSEGRCMLLVNTCVLLQLRLTEDTLEPISCCRLGVECVEECVDCRLCRGALFILLNSGLSYVFDSTDGQLLAKVDFPSYCCNAGVSPSTSSFCLLQISADLSTAVSVTRQNQAYAVHLDHYFSVYTDHLYCRAAPIRPFLRPVESWDQDSLSSSTHSLSALNKPLQADRSWESRLSALYNQTKAPVRPVHISPWYKDFPHIECRRAAATAKLCHSSVKTGGAVMSFNVPDGATPAGLNVSEFSALITFVSPANANTVLAYWGLENESVTYHRADANAIPVQRSAEENLCLLLKTSGLSVVLFCVSQDELLNRLMVFGSAGTVDSLCHLNAWGRCSIPIHALQAGLKNHQLDTVDFFLKSKENILSSSSGFSPGDPPPSSSNTHTHLRSIEALCPALDLLRSAIRDTHTEAQSQQFCEQLLSITMSFLNTQTRVLLSGAHDLDDNLQQCVCVLDGFISDLRVFLKRFPWGVGGDARTHTDAHTHTAASGREEEHQWISLSDEEVVHRAVLSRRISHAQAFLRRRGSAEHTLQDIRRTGLKHTHTCLTLRDLQQATTLLTHMGFNVKEQLHNICVYTADRDLRAFMVEELQKQHHLSADELKQVNFIHTIESLCSKPANRSSRRLDANRVLQVSRCDPQSRRLLEKLLQDSDSSSTSLLDPLRLHWVKHWDRDAQTHILLSRTHTHTQCSGDAAVLWAYLTSLHDSVRCSAWLSSSSVCDRESSAAPCWPQLTAHVLDTCTRCGEHLHNIILDQLARQGQFVPAEMQDSIGSVPLSDLSCIVELLILAHDCFSVTCNLEGIVRVLQACRHLSHTHLAHGDAHGLLVRLLTGIGRYNDMTYVFDLLHQNHRFEMLLRKKVESNVRLKTALLDYIKRCLPGDSEKHNMVALCFSMCREIGENHEAAARTQLKLIESQPWVITAELKKALVKVQTLLKDAAESYSKDSCVRQAVRCVKLAKLVTLQLHFLNQGLELRIINLQHTDLQNTSNTLPHCYQVFVLAEAYDFSPDWAEVLYQKVIMRGDFSYLEEFKRHRPLAASLFQDISNKVCHQKPPASCSQHLKKLLSHCEDVYTHYKLAYEHQFLDVANMLLQDSKTNSFLKDRLRT</sequence>
<reference evidence="4" key="5">
    <citation type="journal article" date="2015" name="Nat. Commun.">
        <title>RFX transcription factors are essential for hearing in mice.</title>
        <authorList>
            <person name="Elkon R."/>
            <person name="Milon B."/>
            <person name="Morrison L."/>
            <person name="Shah M."/>
            <person name="Vijayakumar S."/>
            <person name="Racherla M."/>
            <person name="Leitch C.C."/>
            <person name="Silipino L."/>
            <person name="Hadi S."/>
            <person name="Weiss-Gayet M."/>
            <person name="Barras E."/>
            <person name="Schmid C.D."/>
            <person name="Ait-Lounis A."/>
            <person name="Barnes A."/>
            <person name="Song Y."/>
            <person name="Eisenman D.J."/>
            <person name="Eliyahu E."/>
            <person name="Frolenkov G.I."/>
            <person name="Strome S.E."/>
            <person name="Durand B."/>
            <person name="Zaghloul N.A."/>
            <person name="Jones S.M."/>
            <person name="Reith W."/>
            <person name="Hertzano R."/>
        </authorList>
    </citation>
    <scope>NUCLEOTIDE SEQUENCE</scope>
</reference>
<reference evidence="3" key="4">
    <citation type="journal article" date="2013" name="Nature">
        <title>The zebrafish reference genome sequence and its relationship to the human genome.</title>
        <authorList>
            <consortium name="Genome Reference Consortium Zebrafish"/>
            <person name="Howe K."/>
            <person name="Clark M.D."/>
            <person name="Torroja C.F."/>
            <person name="Torrance J."/>
            <person name="Berthelot C."/>
            <person name="Muffato M."/>
            <person name="Collins J.E."/>
            <person name="Humphray S."/>
            <person name="McLaren K."/>
            <person name="Matthews L."/>
            <person name="McLaren S."/>
            <person name="Sealy I."/>
            <person name="Caccamo M."/>
            <person name="Churcher C."/>
            <person name="Scott C."/>
            <person name="Barrett J.C."/>
            <person name="Koch R."/>
            <person name="Rauch G.J."/>
            <person name="White S."/>
            <person name="Chow W."/>
            <person name="Kilian B."/>
            <person name="Quintais L.T."/>
            <person name="Guerra-Assuncao J.A."/>
            <person name="Zhou Y."/>
            <person name="Gu Y."/>
            <person name="Yen J."/>
            <person name="Vogel J.H."/>
            <person name="Eyre T."/>
            <person name="Redmond S."/>
            <person name="Banerjee R."/>
            <person name="Chi J."/>
            <person name="Fu B."/>
            <person name="Langley E."/>
            <person name="Maguire S.F."/>
            <person name="Laird G.K."/>
            <person name="Lloyd D."/>
            <person name="Kenyon E."/>
            <person name="Donaldson S."/>
            <person name="Sehra H."/>
            <person name="Almeida-King J."/>
            <person name="Loveland J."/>
            <person name="Trevanion S."/>
            <person name="Jones M."/>
            <person name="Quail M."/>
            <person name="Willey D."/>
            <person name="Hunt A."/>
            <person name="Burton J."/>
            <person name="Sims S."/>
            <person name="McLay K."/>
            <person name="Plumb B."/>
            <person name="Davis J."/>
            <person name="Clee C."/>
            <person name="Oliver K."/>
            <person name="Clark R."/>
            <person name="Riddle C."/>
            <person name="Elliot D."/>
            <person name="Eliott D."/>
            <person name="Threadgold G."/>
            <person name="Harden G."/>
            <person name="Ware D."/>
            <person name="Begum S."/>
            <person name="Mortimore B."/>
            <person name="Mortimer B."/>
            <person name="Kerry G."/>
            <person name="Heath P."/>
            <person name="Phillimore B."/>
            <person name="Tracey A."/>
            <person name="Corby N."/>
            <person name="Dunn M."/>
            <person name="Johnson C."/>
            <person name="Wood J."/>
            <person name="Clark S."/>
            <person name="Pelan S."/>
            <person name="Griffiths G."/>
            <person name="Smith M."/>
            <person name="Glithero R."/>
            <person name="Howden P."/>
            <person name="Barker N."/>
            <person name="Lloyd C."/>
            <person name="Stevens C."/>
            <person name="Harley J."/>
            <person name="Holt K."/>
            <person name="Panagiotidis G."/>
            <person name="Lovell J."/>
            <person name="Beasley H."/>
            <person name="Henderson C."/>
            <person name="Gordon D."/>
            <person name="Auger K."/>
            <person name="Wright D."/>
            <person name="Collins J."/>
            <person name="Raisen C."/>
            <person name="Dyer L."/>
            <person name="Leung K."/>
            <person name="Robertson L."/>
            <person name="Ambridge K."/>
            <person name="Leongamornlert D."/>
            <person name="McGuire S."/>
            <person name="Gilderthorp R."/>
            <person name="Griffiths C."/>
            <person name="Manthravadi D."/>
            <person name="Nichol S."/>
            <person name="Barker G."/>
            <person name="Whitehead S."/>
            <person name="Kay M."/>
            <person name="Brown J."/>
            <person name="Murnane C."/>
            <person name="Gray E."/>
            <person name="Humphries M."/>
            <person name="Sycamore N."/>
            <person name="Barker D."/>
            <person name="Saunders D."/>
            <person name="Wallis J."/>
            <person name="Babbage A."/>
            <person name="Hammond S."/>
            <person name="Mashreghi-Mohammadi M."/>
            <person name="Barr L."/>
            <person name="Martin S."/>
            <person name="Wray P."/>
            <person name="Ellington A."/>
            <person name="Matthews N."/>
            <person name="Ellwood M."/>
            <person name="Woodmansey R."/>
            <person name="Clark G."/>
            <person name="Cooper J."/>
            <person name="Cooper J."/>
            <person name="Tromans A."/>
            <person name="Grafham D."/>
            <person name="Skuce C."/>
            <person name="Pandian R."/>
            <person name="Andrews R."/>
            <person name="Harrison E."/>
            <person name="Kimberley A."/>
            <person name="Garnett J."/>
            <person name="Fosker N."/>
            <person name="Hall R."/>
            <person name="Garner P."/>
            <person name="Kelly D."/>
            <person name="Bird C."/>
            <person name="Palmer S."/>
            <person name="Gehring I."/>
            <person name="Berger A."/>
            <person name="Dooley C.M."/>
            <person name="Ersan-Urun Z."/>
            <person name="Eser C."/>
            <person name="Geiger H."/>
            <person name="Geisler M."/>
            <person name="Karotki L."/>
            <person name="Kirn A."/>
            <person name="Konantz J."/>
            <person name="Konantz M."/>
            <person name="Oberlander M."/>
            <person name="Rudolph-Geiger S."/>
            <person name="Teucke M."/>
            <person name="Lanz C."/>
            <person name="Raddatz G."/>
            <person name="Osoegawa K."/>
            <person name="Zhu B."/>
            <person name="Rapp A."/>
            <person name="Widaa S."/>
            <person name="Langford C."/>
            <person name="Yang F."/>
            <person name="Schuster S.C."/>
            <person name="Carter N.P."/>
            <person name="Harrow J."/>
            <person name="Ning Z."/>
            <person name="Herrero J."/>
            <person name="Searle S.M."/>
            <person name="Enright A."/>
            <person name="Geisler R."/>
            <person name="Plasterk R.H."/>
            <person name="Lee C."/>
            <person name="Westerfield M."/>
            <person name="de Jong P.J."/>
            <person name="Zon L.I."/>
            <person name="Postlethwait J.H."/>
            <person name="Nusslein-Volhard C."/>
            <person name="Hubbard T.J."/>
            <person name="Roest Crollius H."/>
            <person name="Rogers J."/>
            <person name="Stemple D.L."/>
        </authorList>
    </citation>
    <scope>NUCLEOTIDE SEQUENCE [LARGE SCALE GENOMIC DNA]</scope>
</reference>
<name>D4HMK9_DANRE</name>
<dbReference type="ZFIN" id="ZDB-GENE-101017-1">
    <property type="gene designation" value="spg11"/>
</dbReference>
<proteinExistence type="evidence at transcript level"/>
<dbReference type="CTD" id="80208"/>
<keyword evidence="3" id="KW-1185">Reference proteome</keyword>
<evidence type="ECO:0000313" key="5">
    <source>
        <dbReference type="ZFIN" id="ZDB-GENE-101017-1"/>
    </source>
</evidence>
<gene>
    <name evidence="2 4 5" type="primary">spg11</name>
</gene>
<reference evidence="4" key="6">
    <citation type="journal article" date="2018" name="Cell Rep.">
        <title>Inhibition of Lysosome Membrane Recycling Causes Accumulation of Gangliosides that Contribute to Neurodegeneration.</title>
        <authorList>
            <person name="Boutry M."/>
            <person name="Branchu J."/>
            <person name="Lustremant C."/>
            <person name="Pujol C."/>
            <person name="Pernelle J."/>
            <person name="Matusiak R."/>
            <person name="Seyer A."/>
            <person name="Poirel M."/>
            <person name="Chu-Van E."/>
            <person name="Pierga A."/>
            <person name="Dobrenis K."/>
            <person name="Puech J.P."/>
            <person name="Caillaud C."/>
            <person name="Durr A."/>
            <person name="Brice A."/>
            <person name="Colsch B."/>
            <person name="Mochel F."/>
            <person name="El Hachimi K.H."/>
            <person name="Stevanin G."/>
            <person name="Darios F."/>
        </authorList>
    </citation>
    <scope>NUCLEOTIDE SEQUENCE</scope>
</reference>
<evidence type="ECO:0000313" key="2">
    <source>
        <dbReference type="EMBL" id="ACO48451.1"/>
    </source>
</evidence>
<dbReference type="Proteomes" id="UP000000437">
    <property type="component" value="Chromosome 25"/>
</dbReference>
<reference evidence="4" key="3">
    <citation type="journal article" date="2012" name="Neurobiol. Dis.">
        <title>Spatacsin and spastizin act in the same pathway required for proper spinal motor neuron axon outgrowth in zebrafish.</title>
        <authorList>
            <person name="Martin E."/>
            <person name="Yanicostas C."/>
            <person name="Rastetter A."/>
            <person name="Alavi Naini S.M."/>
            <person name="Maouedj A."/>
            <person name="Kabashi E."/>
            <person name="Rivaud-Pechoux S."/>
            <person name="Brice A."/>
            <person name="Stevanin G."/>
            <person name="Soussi-Yanicostas N."/>
        </authorList>
    </citation>
    <scope>NUCLEOTIDE SEQUENCE</scope>
</reference>
<dbReference type="GO" id="GO:0007409">
    <property type="term" value="P:axonogenesis"/>
    <property type="evidence" value="ECO:0000315"/>
    <property type="project" value="ZFIN"/>
</dbReference>